<feature type="binding site" evidence="6">
    <location>
        <position position="190"/>
    </location>
    <ligand>
        <name>biotin</name>
        <dbReference type="ChEBI" id="CHEBI:57586"/>
    </ligand>
</feature>
<keyword evidence="4 6" id="KW-0092">Biotin</keyword>
<keyword evidence="10" id="KW-1185">Reference proteome</keyword>
<keyword evidence="1 6" id="KW-0436">Ligase</keyword>
<keyword evidence="2 6" id="KW-0547">Nucleotide-binding</keyword>
<dbReference type="InterPro" id="IPR036388">
    <property type="entry name" value="WH-like_DNA-bd_sf"/>
</dbReference>
<dbReference type="KEGG" id="elut:CKA38_05595"/>
<evidence type="ECO:0000256" key="6">
    <source>
        <dbReference type="HAMAP-Rule" id="MF_00978"/>
    </source>
</evidence>
<dbReference type="OrthoDB" id="9807064at2"/>
<dbReference type="RefSeq" id="WP_108824608.1">
    <property type="nucleotide sequence ID" value="NZ_CP023004.1"/>
</dbReference>
<dbReference type="InterPro" id="IPR045864">
    <property type="entry name" value="aa-tRNA-synth_II/BPL/LPL"/>
</dbReference>
<dbReference type="GO" id="GO:0005737">
    <property type="term" value="C:cytoplasm"/>
    <property type="evidence" value="ECO:0007669"/>
    <property type="project" value="TreeGrafter"/>
</dbReference>
<dbReference type="SUPFAM" id="SSF55681">
    <property type="entry name" value="Class II aaRS and biotin synthetases"/>
    <property type="match status" value="1"/>
</dbReference>
<keyword evidence="6" id="KW-0238">DNA-binding</keyword>
<dbReference type="InterPro" id="IPR030855">
    <property type="entry name" value="Bifunct_BirA"/>
</dbReference>
<dbReference type="GO" id="GO:0003677">
    <property type="term" value="F:DNA binding"/>
    <property type="evidence" value="ECO:0007669"/>
    <property type="project" value="UniProtKB-UniRule"/>
</dbReference>
<dbReference type="InterPro" id="IPR004143">
    <property type="entry name" value="BPL_LPL_catalytic"/>
</dbReference>
<dbReference type="EC" id="6.3.4.15" evidence="6"/>
<dbReference type="Pfam" id="PF08279">
    <property type="entry name" value="HTH_11"/>
    <property type="match status" value="1"/>
</dbReference>
<dbReference type="InterPro" id="IPR003142">
    <property type="entry name" value="BPL_C"/>
</dbReference>
<dbReference type="AlphaFoldDB" id="A0A2U8E1Q6"/>
<feature type="binding site" evidence="6">
    <location>
        <begin position="95"/>
        <end position="97"/>
    </location>
    <ligand>
        <name>biotin</name>
        <dbReference type="ChEBI" id="CHEBI:57586"/>
    </ligand>
</feature>
<dbReference type="NCBIfam" id="TIGR00121">
    <property type="entry name" value="birA_ligase"/>
    <property type="match status" value="1"/>
</dbReference>
<dbReference type="Proteomes" id="UP000244896">
    <property type="component" value="Chromosome"/>
</dbReference>
<evidence type="ECO:0000256" key="4">
    <source>
        <dbReference type="ARBA" id="ARBA00023267"/>
    </source>
</evidence>
<dbReference type="InterPro" id="IPR011991">
    <property type="entry name" value="ArsR-like_HTH"/>
</dbReference>
<dbReference type="EMBL" id="CP023004">
    <property type="protein sequence ID" value="AWI08797.1"/>
    <property type="molecule type" value="Genomic_DNA"/>
</dbReference>
<proteinExistence type="inferred from homology"/>
<keyword evidence="6" id="KW-0678">Repressor</keyword>
<dbReference type="HAMAP" id="MF_00978">
    <property type="entry name" value="Bifunct_BirA"/>
    <property type="match status" value="1"/>
</dbReference>
<dbReference type="Gene3D" id="1.10.10.10">
    <property type="entry name" value="Winged helix-like DNA-binding domain superfamily/Winged helix DNA-binding domain"/>
    <property type="match status" value="1"/>
</dbReference>
<dbReference type="PANTHER" id="PTHR12835:SF5">
    <property type="entry name" value="BIOTIN--PROTEIN LIGASE"/>
    <property type="match status" value="1"/>
</dbReference>
<dbReference type="Gene3D" id="2.30.30.100">
    <property type="match status" value="1"/>
</dbReference>
<dbReference type="CDD" id="cd00090">
    <property type="entry name" value="HTH_ARSR"/>
    <property type="match status" value="1"/>
</dbReference>
<evidence type="ECO:0000313" key="9">
    <source>
        <dbReference type="EMBL" id="AWI08797.1"/>
    </source>
</evidence>
<keyword evidence="6" id="KW-0804">Transcription</keyword>
<dbReference type="PROSITE" id="PS51733">
    <property type="entry name" value="BPL_LPL_CATALYTIC"/>
    <property type="match status" value="1"/>
</dbReference>
<dbReference type="SUPFAM" id="SSF46785">
    <property type="entry name" value="Winged helix' DNA-binding domain"/>
    <property type="match status" value="1"/>
</dbReference>
<dbReference type="GO" id="GO:0004077">
    <property type="term" value="F:biotin--[biotin carboxyl-carrier protein] ligase activity"/>
    <property type="evidence" value="ECO:0007669"/>
    <property type="project" value="UniProtKB-UniRule"/>
</dbReference>
<dbReference type="InterPro" id="IPR013196">
    <property type="entry name" value="HTH_11"/>
</dbReference>
<dbReference type="PANTHER" id="PTHR12835">
    <property type="entry name" value="BIOTIN PROTEIN LIGASE"/>
    <property type="match status" value="1"/>
</dbReference>
<comment type="catalytic activity">
    <reaction evidence="5 6">
        <text>biotin + L-lysyl-[protein] + ATP = N(6)-biotinyl-L-lysyl-[protein] + AMP + diphosphate + H(+)</text>
        <dbReference type="Rhea" id="RHEA:11756"/>
        <dbReference type="Rhea" id="RHEA-COMP:9752"/>
        <dbReference type="Rhea" id="RHEA-COMP:10505"/>
        <dbReference type="ChEBI" id="CHEBI:15378"/>
        <dbReference type="ChEBI" id="CHEBI:29969"/>
        <dbReference type="ChEBI" id="CHEBI:30616"/>
        <dbReference type="ChEBI" id="CHEBI:33019"/>
        <dbReference type="ChEBI" id="CHEBI:57586"/>
        <dbReference type="ChEBI" id="CHEBI:83144"/>
        <dbReference type="ChEBI" id="CHEBI:456215"/>
        <dbReference type="EC" id="6.3.4.15"/>
    </reaction>
</comment>
<evidence type="ECO:0000256" key="7">
    <source>
        <dbReference type="SAM" id="MobiDB-lite"/>
    </source>
</evidence>
<dbReference type="CDD" id="cd16442">
    <property type="entry name" value="BPL"/>
    <property type="match status" value="1"/>
</dbReference>
<evidence type="ECO:0000256" key="3">
    <source>
        <dbReference type="ARBA" id="ARBA00022840"/>
    </source>
</evidence>
<accession>A0A2U8E1Q6</accession>
<comment type="function">
    <text evidence="6">Acts both as a biotin--[acetyl-CoA-carboxylase] ligase and a repressor.</text>
</comment>
<dbReference type="InterPro" id="IPR036390">
    <property type="entry name" value="WH_DNA-bd_sf"/>
</dbReference>
<gene>
    <name evidence="6" type="primary">birA</name>
    <name evidence="9" type="ORF">CKA38_05595</name>
</gene>
<comment type="similarity">
    <text evidence="6">Belongs to the biotin--protein ligase family.</text>
</comment>
<dbReference type="GO" id="GO:0005524">
    <property type="term" value="F:ATP binding"/>
    <property type="evidence" value="ECO:0007669"/>
    <property type="project" value="UniProtKB-UniRule"/>
</dbReference>
<feature type="region of interest" description="Disordered" evidence="7">
    <location>
        <begin position="311"/>
        <end position="339"/>
    </location>
</feature>
<dbReference type="InterPro" id="IPR008988">
    <property type="entry name" value="Transcriptional_repressor_C"/>
</dbReference>
<protein>
    <recommendedName>
        <fullName evidence="6">Bifunctional ligase/repressor BirA</fullName>
    </recommendedName>
    <alternativeName>
        <fullName evidence="6">Biotin--[acetyl-CoA-carboxylase] ligase</fullName>
        <ecNumber evidence="6">6.3.4.15</ecNumber>
    </alternativeName>
    <alternativeName>
        <fullName evidence="6">Biotin--protein ligase</fullName>
    </alternativeName>
    <alternativeName>
        <fullName evidence="6">Biotin-[acetyl-CoA carboxylase] synthetase</fullName>
    </alternativeName>
</protein>
<evidence type="ECO:0000256" key="1">
    <source>
        <dbReference type="ARBA" id="ARBA00022598"/>
    </source>
</evidence>
<feature type="binding site" evidence="6">
    <location>
        <position position="119"/>
    </location>
    <ligand>
        <name>biotin</name>
        <dbReference type="ChEBI" id="CHEBI:57586"/>
    </ligand>
</feature>
<feature type="binding site" evidence="6">
    <location>
        <begin position="123"/>
        <end position="125"/>
    </location>
    <ligand>
        <name>biotin</name>
        <dbReference type="ChEBI" id="CHEBI:57586"/>
    </ligand>
</feature>
<evidence type="ECO:0000256" key="5">
    <source>
        <dbReference type="ARBA" id="ARBA00047846"/>
    </source>
</evidence>
<feature type="DNA-binding region" description="H-T-H motif" evidence="6">
    <location>
        <begin position="24"/>
        <end position="43"/>
    </location>
</feature>
<dbReference type="InterPro" id="IPR004408">
    <property type="entry name" value="Biotin_CoA_COase_ligase"/>
</dbReference>
<keyword evidence="6" id="KW-0805">Transcription regulation</keyword>
<keyword evidence="3 6" id="KW-0067">ATP-binding</keyword>
<dbReference type="SUPFAM" id="SSF50037">
    <property type="entry name" value="C-terminal domain of transcriptional repressors"/>
    <property type="match status" value="1"/>
</dbReference>
<evidence type="ECO:0000256" key="2">
    <source>
        <dbReference type="ARBA" id="ARBA00022741"/>
    </source>
</evidence>
<dbReference type="Pfam" id="PF02237">
    <property type="entry name" value="BPL_C"/>
    <property type="match status" value="1"/>
</dbReference>
<evidence type="ECO:0000313" key="10">
    <source>
        <dbReference type="Proteomes" id="UP000244896"/>
    </source>
</evidence>
<evidence type="ECO:0000259" key="8">
    <source>
        <dbReference type="PROSITE" id="PS51733"/>
    </source>
</evidence>
<reference evidence="9 10" key="1">
    <citation type="journal article" date="2018" name="Syst. Appl. Microbiol.">
        <title>Ereboglobus luteus gen. nov. sp. nov. from cockroach guts, and new insights into the oxygen relationship of the genera Opitutus and Didymococcus (Verrucomicrobia: Opitutaceae).</title>
        <authorList>
            <person name="Tegtmeier D."/>
            <person name="Belitz A."/>
            <person name="Radek R."/>
            <person name="Heimerl T."/>
            <person name="Brune A."/>
        </authorList>
    </citation>
    <scope>NUCLEOTIDE SEQUENCE [LARGE SCALE GENOMIC DNA]</scope>
    <source>
        <strain evidence="9 10">Ho45</strain>
    </source>
</reference>
<sequence length="339" mass="37377">MSGHDLETSILRALLEDRARFISGEHLAENLGITRVAVWQHLQKLRAEGFEFEAIRNVGYRIASLPESPHAALLRILVGPRKHTPTIIVHETLDSTNDEATRQLAANCPTPFIVISRAQTKGRGRFGRPWHSRENGNLYITFAFRPRATPSHMQTFTLWMGVNICDLVTAHVKNTPGIKWPNDLLFGTRKAGGMLTEARIDADQIRDLIFGLGLNINSAPAGWPAELRPVATSLVEQNDGAPLDMNIFTAALITRILDAYEQFIDEPEATAATLAALWKKHDLLRGKPITILSGNERLTGIAGGIDPEGSLILKPESGRPQKVRAGEVTLEKKTEGLKD</sequence>
<feature type="domain" description="BPL/LPL catalytic" evidence="8">
    <location>
        <begin position="68"/>
        <end position="264"/>
    </location>
</feature>
<organism evidence="9 10">
    <name type="scientific">Ereboglobus luteus</name>
    <dbReference type="NCBI Taxonomy" id="1796921"/>
    <lineage>
        <taxon>Bacteria</taxon>
        <taxon>Pseudomonadati</taxon>
        <taxon>Verrucomicrobiota</taxon>
        <taxon>Opitutia</taxon>
        <taxon>Opitutales</taxon>
        <taxon>Opitutaceae</taxon>
        <taxon>Ereboglobus</taxon>
    </lineage>
</organism>
<name>A0A2U8E1Q6_9BACT</name>
<feature type="compositionally biased region" description="Basic and acidic residues" evidence="7">
    <location>
        <begin position="329"/>
        <end position="339"/>
    </location>
</feature>
<dbReference type="GO" id="GO:0006355">
    <property type="term" value="P:regulation of DNA-templated transcription"/>
    <property type="evidence" value="ECO:0007669"/>
    <property type="project" value="UniProtKB-UniRule"/>
</dbReference>
<dbReference type="Pfam" id="PF03099">
    <property type="entry name" value="BPL_LplA_LipB"/>
    <property type="match status" value="1"/>
</dbReference>
<dbReference type="Gene3D" id="3.30.930.10">
    <property type="entry name" value="Bira Bifunctional Protein, Domain 2"/>
    <property type="match status" value="1"/>
</dbReference>